<dbReference type="Gene3D" id="2.20.200.10">
    <property type="entry name" value="Outer membrane efflux proteins (OEP)"/>
    <property type="match status" value="1"/>
</dbReference>
<evidence type="ECO:0000313" key="2">
    <source>
        <dbReference type="Proteomes" id="UP001057375"/>
    </source>
</evidence>
<accession>A0ABQ5KBY9</accession>
<keyword evidence="2" id="KW-1185">Reference proteome</keyword>
<organism evidence="1 2">
    <name type="scientific">Aduncisulcus paluster</name>
    <dbReference type="NCBI Taxonomy" id="2918883"/>
    <lineage>
        <taxon>Eukaryota</taxon>
        <taxon>Metamonada</taxon>
        <taxon>Carpediemonas-like organisms</taxon>
        <taxon>Aduncisulcus</taxon>
    </lineage>
</organism>
<feature type="non-terminal residue" evidence="1">
    <location>
        <position position="1"/>
    </location>
</feature>
<dbReference type="SUPFAM" id="SSF56954">
    <property type="entry name" value="Outer membrane efflux proteins (OEP)"/>
    <property type="match status" value="1"/>
</dbReference>
<proteinExistence type="predicted"/>
<comment type="caution">
    <text evidence="1">The sequence shown here is derived from an EMBL/GenBank/DDBJ whole genome shotgun (WGS) entry which is preliminary data.</text>
</comment>
<dbReference type="Proteomes" id="UP001057375">
    <property type="component" value="Unassembled WGS sequence"/>
</dbReference>
<dbReference type="EMBL" id="BQXS01008579">
    <property type="protein sequence ID" value="GKT30064.1"/>
    <property type="molecule type" value="Genomic_DNA"/>
</dbReference>
<dbReference type="Gene3D" id="1.20.1600.10">
    <property type="entry name" value="Outer membrane efflux proteins (OEP)"/>
    <property type="match status" value="1"/>
</dbReference>
<feature type="non-terminal residue" evidence="1">
    <location>
        <position position="106"/>
    </location>
</feature>
<gene>
    <name evidence="1" type="ORF">ADUPG1_005389</name>
</gene>
<evidence type="ECO:0000313" key="1">
    <source>
        <dbReference type="EMBL" id="GKT30064.1"/>
    </source>
</evidence>
<name>A0ABQ5KBY9_9EUKA</name>
<reference evidence="1" key="1">
    <citation type="submission" date="2022-03" db="EMBL/GenBank/DDBJ databases">
        <title>Draft genome sequence of Aduncisulcus paluster, a free-living microaerophilic Fornicata.</title>
        <authorList>
            <person name="Yuyama I."/>
            <person name="Kume K."/>
            <person name="Tamura T."/>
            <person name="Inagaki Y."/>
            <person name="Hashimoto T."/>
        </authorList>
    </citation>
    <scope>NUCLEOTIDE SEQUENCE</scope>
    <source>
        <strain evidence="1">NY0171</strain>
    </source>
</reference>
<sequence length="106" mass="10909">EAARSLETLIGRYPSSKLKGADKLGATPPAIPVGQPSAILERRPDIIAAEDRVAAAFYAEKGTEMLHLPRFTFGAGAGLDALGDAIAGLTAGIFAPLYTGGEIDAE</sequence>
<protein>
    <submittedName>
        <fullName evidence="1">TolC family protein</fullName>
    </submittedName>
</protein>